<feature type="domain" description="Acyl-CoA dehydrogenase/oxidase N-terminal" evidence="7">
    <location>
        <begin position="16"/>
        <end position="121"/>
    </location>
</feature>
<dbReference type="PROSITE" id="PS00072">
    <property type="entry name" value="ACYL_COA_DH_1"/>
    <property type="match status" value="1"/>
</dbReference>
<dbReference type="Pfam" id="PF02771">
    <property type="entry name" value="Acyl-CoA_dh_N"/>
    <property type="match status" value="1"/>
</dbReference>
<dbReference type="InterPro" id="IPR037069">
    <property type="entry name" value="AcylCoA_DH/ox_N_sf"/>
</dbReference>
<comment type="caution">
    <text evidence="8">The sequence shown here is derived from an EMBL/GenBank/DDBJ whole genome shotgun (WGS) entry which is preliminary data.</text>
</comment>
<evidence type="ECO:0000256" key="4">
    <source>
        <dbReference type="ARBA" id="ARBA00023002"/>
    </source>
</evidence>
<dbReference type="InterPro" id="IPR013786">
    <property type="entry name" value="AcylCoA_DH/ox_N"/>
</dbReference>
<dbReference type="Pfam" id="PF02770">
    <property type="entry name" value="Acyl-CoA_dh_M"/>
    <property type="match status" value="1"/>
</dbReference>
<evidence type="ECO:0000259" key="6">
    <source>
        <dbReference type="Pfam" id="PF02770"/>
    </source>
</evidence>
<dbReference type="InterPro" id="IPR006089">
    <property type="entry name" value="Acyl-CoA_DH_CS"/>
</dbReference>
<feature type="domain" description="Acyl-CoA dehydrogenase/oxidase C-terminal" evidence="5">
    <location>
        <begin position="233"/>
        <end position="376"/>
    </location>
</feature>
<protein>
    <submittedName>
        <fullName evidence="8">Acyl-CoA dehydrogenase</fullName>
    </submittedName>
</protein>
<evidence type="ECO:0000313" key="9">
    <source>
        <dbReference type="Proteomes" id="UP000055019"/>
    </source>
</evidence>
<keyword evidence="9" id="KW-1185">Reference proteome</keyword>
<gene>
    <name evidence="8" type="ORF">AWB74_07524</name>
</gene>
<dbReference type="Pfam" id="PF00441">
    <property type="entry name" value="Acyl-CoA_dh_1"/>
    <property type="match status" value="1"/>
</dbReference>
<dbReference type="InterPro" id="IPR046373">
    <property type="entry name" value="Acyl-CoA_Oxase/DH_mid-dom_sf"/>
</dbReference>
<dbReference type="RefSeq" id="WP_061151680.1">
    <property type="nucleotide sequence ID" value="NZ_FCOM02000067.1"/>
</dbReference>
<evidence type="ECO:0000259" key="5">
    <source>
        <dbReference type="Pfam" id="PF00441"/>
    </source>
</evidence>
<dbReference type="EMBL" id="FCOM02000067">
    <property type="protein sequence ID" value="SAL85997.1"/>
    <property type="molecule type" value="Genomic_DNA"/>
</dbReference>
<evidence type="ECO:0000256" key="2">
    <source>
        <dbReference type="ARBA" id="ARBA00022630"/>
    </source>
</evidence>
<dbReference type="GO" id="GO:0050660">
    <property type="term" value="F:flavin adenine dinucleotide binding"/>
    <property type="evidence" value="ECO:0007669"/>
    <property type="project" value="InterPro"/>
</dbReference>
<dbReference type="InterPro" id="IPR006091">
    <property type="entry name" value="Acyl-CoA_Oxase/DH_mid-dom"/>
</dbReference>
<evidence type="ECO:0000259" key="7">
    <source>
        <dbReference type="Pfam" id="PF02771"/>
    </source>
</evidence>
<evidence type="ECO:0000313" key="8">
    <source>
        <dbReference type="EMBL" id="SAL85997.1"/>
    </source>
</evidence>
<reference evidence="8" key="1">
    <citation type="submission" date="2016-01" db="EMBL/GenBank/DDBJ databases">
        <authorList>
            <person name="Peeters C."/>
        </authorList>
    </citation>
    <scope>NUCLEOTIDE SEQUENCE [LARGE SCALE GENOMIC DNA]</scope>
    <source>
        <strain evidence="8">LMG 29317</strain>
    </source>
</reference>
<evidence type="ECO:0000256" key="1">
    <source>
        <dbReference type="ARBA" id="ARBA00001974"/>
    </source>
</evidence>
<dbReference type="Proteomes" id="UP000055019">
    <property type="component" value="Unassembled WGS sequence"/>
</dbReference>
<accession>A0A158KY28</accession>
<comment type="cofactor">
    <cofactor evidence="1">
        <name>FAD</name>
        <dbReference type="ChEBI" id="CHEBI:57692"/>
    </cofactor>
</comment>
<dbReference type="PANTHER" id="PTHR43292:SF4">
    <property type="entry name" value="ACYL-COA DEHYDROGENASE FADE34"/>
    <property type="match status" value="1"/>
</dbReference>
<dbReference type="Gene3D" id="1.10.540.10">
    <property type="entry name" value="Acyl-CoA dehydrogenase/oxidase, N-terminal domain"/>
    <property type="match status" value="1"/>
</dbReference>
<dbReference type="PANTHER" id="PTHR43292">
    <property type="entry name" value="ACYL-COA DEHYDROGENASE"/>
    <property type="match status" value="1"/>
</dbReference>
<keyword evidence="3" id="KW-0274">FAD</keyword>
<dbReference type="InterPro" id="IPR052161">
    <property type="entry name" value="Mycobact_Acyl-CoA_DH"/>
</dbReference>
<organism evidence="8 9">
    <name type="scientific">Caballeronia arvi</name>
    <dbReference type="NCBI Taxonomy" id="1777135"/>
    <lineage>
        <taxon>Bacteria</taxon>
        <taxon>Pseudomonadati</taxon>
        <taxon>Pseudomonadota</taxon>
        <taxon>Betaproteobacteria</taxon>
        <taxon>Burkholderiales</taxon>
        <taxon>Burkholderiaceae</taxon>
        <taxon>Caballeronia</taxon>
    </lineage>
</organism>
<dbReference type="SUPFAM" id="SSF56645">
    <property type="entry name" value="Acyl-CoA dehydrogenase NM domain-like"/>
    <property type="match status" value="1"/>
</dbReference>
<dbReference type="GO" id="GO:0005886">
    <property type="term" value="C:plasma membrane"/>
    <property type="evidence" value="ECO:0007669"/>
    <property type="project" value="TreeGrafter"/>
</dbReference>
<name>A0A158KY28_9BURK</name>
<keyword evidence="4" id="KW-0560">Oxidoreductase</keyword>
<dbReference type="GO" id="GO:0003995">
    <property type="term" value="F:acyl-CoA dehydrogenase activity"/>
    <property type="evidence" value="ECO:0007669"/>
    <property type="project" value="InterPro"/>
</dbReference>
<proteinExistence type="predicted"/>
<dbReference type="InterPro" id="IPR009100">
    <property type="entry name" value="AcylCoA_DH/oxidase_NM_dom_sf"/>
</dbReference>
<sequence length="379" mass="41471">MNNLSFPRPRQSEIAEGLRAEVREFVDGWHGNRHNAASFSGFDPEFSEALGKRGWIGMGFPTRYRGGGYGLMERLVVLEELLAVRAPIFAHAVAERQSGPLLLRFGTERQREEILPRIAAGTCYFCIGLSEPDSGSDLASVRTRATKVDGGWRVNGAKIWTSSAHRTHYMILLCRTAPASEVRQAGLSQFLVDMKTPGITCRPIVNIAGDHDFNEVHFQDVFLADDALIGVEGQGWQQVTSELTFERSGPDRFMSHMGAVEEFVAVLKTQPSAEGARTVGRLVAHLSTLRRMSRSIAAMITDEQDASLHAALVKDLGTCFEQEIPETLRLVLQTEPEPGASDAYSAALANVILHAPSCTIRGGTKEVLRGIVAKSLGLR</sequence>
<dbReference type="Gene3D" id="1.20.140.10">
    <property type="entry name" value="Butyryl-CoA Dehydrogenase, subunit A, domain 3"/>
    <property type="match status" value="1"/>
</dbReference>
<feature type="domain" description="Acyl-CoA oxidase/dehydrogenase middle" evidence="6">
    <location>
        <begin position="126"/>
        <end position="221"/>
    </location>
</feature>
<dbReference type="Gene3D" id="2.40.110.10">
    <property type="entry name" value="Butyryl-CoA Dehydrogenase, subunit A, domain 2"/>
    <property type="match status" value="1"/>
</dbReference>
<evidence type="ECO:0000256" key="3">
    <source>
        <dbReference type="ARBA" id="ARBA00022827"/>
    </source>
</evidence>
<dbReference type="OrthoDB" id="9770681at2"/>
<dbReference type="AlphaFoldDB" id="A0A158KY28"/>
<keyword evidence="2" id="KW-0285">Flavoprotein</keyword>
<dbReference type="InterPro" id="IPR009075">
    <property type="entry name" value="AcylCo_DH/oxidase_C"/>
</dbReference>
<dbReference type="FunFam" id="2.40.110.10:FF:000011">
    <property type="entry name" value="Acyl-CoA dehydrogenase FadE34"/>
    <property type="match status" value="1"/>
</dbReference>